<feature type="transmembrane region" description="Helical" evidence="9">
    <location>
        <begin position="402"/>
        <end position="421"/>
    </location>
</feature>
<dbReference type="PROSITE" id="PS50893">
    <property type="entry name" value="ABC_TRANSPORTER_2"/>
    <property type="match status" value="1"/>
</dbReference>
<dbReference type="InterPro" id="IPR013525">
    <property type="entry name" value="ABC2_TM"/>
</dbReference>
<feature type="transmembrane region" description="Helical" evidence="9">
    <location>
        <begin position="481"/>
        <end position="502"/>
    </location>
</feature>
<comment type="similarity">
    <text evidence="2">Belongs to the ABC transporter superfamily. ABCG family. Eye pigment precursor importer (TC 3.A.1.204) subfamily.</text>
</comment>
<keyword evidence="3" id="KW-0813">Transport</keyword>
<dbReference type="InterPro" id="IPR043926">
    <property type="entry name" value="ABCG_dom"/>
</dbReference>
<protein>
    <submittedName>
        <fullName evidence="12 13">Uncharacterized protein LOC100206794 isoform X4</fullName>
    </submittedName>
</protein>
<accession>A0ABM4BK26</accession>
<evidence type="ECO:0000256" key="7">
    <source>
        <dbReference type="ARBA" id="ARBA00022989"/>
    </source>
</evidence>
<dbReference type="RefSeq" id="XP_065649412.1">
    <property type="nucleotide sequence ID" value="XM_065793340.1"/>
</dbReference>
<keyword evidence="5" id="KW-0547">Nucleotide-binding</keyword>
<dbReference type="PANTHER" id="PTHR48041:SF63">
    <property type="entry name" value="EARLY GENE AT 23, ISOFORM C"/>
    <property type="match status" value="1"/>
</dbReference>
<dbReference type="InterPro" id="IPR050352">
    <property type="entry name" value="ABCG_transporters"/>
</dbReference>
<keyword evidence="8 9" id="KW-0472">Membrane</keyword>
<dbReference type="InterPro" id="IPR027417">
    <property type="entry name" value="P-loop_NTPase"/>
</dbReference>
<evidence type="ECO:0000256" key="1">
    <source>
        <dbReference type="ARBA" id="ARBA00004141"/>
    </source>
</evidence>
<keyword evidence="7 9" id="KW-1133">Transmembrane helix</keyword>
<dbReference type="GeneID" id="100206794"/>
<gene>
    <name evidence="12 13 14" type="primary">LOC100206794</name>
</gene>
<dbReference type="SMART" id="SM00382">
    <property type="entry name" value="AAA"/>
    <property type="match status" value="1"/>
</dbReference>
<feature type="domain" description="ABC transporter" evidence="10">
    <location>
        <begin position="44"/>
        <end position="286"/>
    </location>
</feature>
<evidence type="ECO:0000313" key="13">
    <source>
        <dbReference type="RefSeq" id="XP_065649412.1"/>
    </source>
</evidence>
<comment type="subcellular location">
    <subcellularLocation>
        <location evidence="1">Membrane</location>
        <topology evidence="1">Multi-pass membrane protein</topology>
    </subcellularLocation>
</comment>
<dbReference type="Gene3D" id="3.40.50.300">
    <property type="entry name" value="P-loop containing nucleotide triphosphate hydrolases"/>
    <property type="match status" value="1"/>
</dbReference>
<keyword evidence="6" id="KW-0067">ATP-binding</keyword>
<feature type="transmembrane region" description="Helical" evidence="9">
    <location>
        <begin position="508"/>
        <end position="530"/>
    </location>
</feature>
<dbReference type="Pfam" id="PF19055">
    <property type="entry name" value="ABC2_membrane_7"/>
    <property type="match status" value="1"/>
</dbReference>
<organism evidence="11 12">
    <name type="scientific">Hydra vulgaris</name>
    <name type="common">Hydra</name>
    <name type="synonym">Hydra attenuata</name>
    <dbReference type="NCBI Taxonomy" id="6087"/>
    <lineage>
        <taxon>Eukaryota</taxon>
        <taxon>Metazoa</taxon>
        <taxon>Cnidaria</taxon>
        <taxon>Hydrozoa</taxon>
        <taxon>Hydroidolina</taxon>
        <taxon>Anthoathecata</taxon>
        <taxon>Aplanulata</taxon>
        <taxon>Hydridae</taxon>
        <taxon>Hydra</taxon>
    </lineage>
</organism>
<evidence type="ECO:0000256" key="6">
    <source>
        <dbReference type="ARBA" id="ARBA00022840"/>
    </source>
</evidence>
<proteinExistence type="inferred from homology"/>
<dbReference type="InterPro" id="IPR003439">
    <property type="entry name" value="ABC_transporter-like_ATP-bd"/>
</dbReference>
<feature type="transmembrane region" description="Helical" evidence="9">
    <location>
        <begin position="630"/>
        <end position="652"/>
    </location>
</feature>
<keyword evidence="4 9" id="KW-0812">Transmembrane</keyword>
<evidence type="ECO:0000256" key="5">
    <source>
        <dbReference type="ARBA" id="ARBA00022741"/>
    </source>
</evidence>
<evidence type="ECO:0000256" key="2">
    <source>
        <dbReference type="ARBA" id="ARBA00005814"/>
    </source>
</evidence>
<evidence type="ECO:0000259" key="10">
    <source>
        <dbReference type="PROSITE" id="PS50893"/>
    </source>
</evidence>
<dbReference type="RefSeq" id="XP_065649411.1">
    <property type="nucleotide sequence ID" value="XM_065793339.1"/>
</dbReference>
<evidence type="ECO:0000256" key="4">
    <source>
        <dbReference type="ARBA" id="ARBA00022692"/>
    </source>
</evidence>
<evidence type="ECO:0000313" key="11">
    <source>
        <dbReference type="Proteomes" id="UP001652625"/>
    </source>
</evidence>
<dbReference type="InterPro" id="IPR003593">
    <property type="entry name" value="AAA+_ATPase"/>
</dbReference>
<evidence type="ECO:0000313" key="12">
    <source>
        <dbReference type="RefSeq" id="XP_065649411.1"/>
    </source>
</evidence>
<feature type="transmembrane region" description="Helical" evidence="9">
    <location>
        <begin position="433"/>
        <end position="456"/>
    </location>
</feature>
<feature type="transmembrane region" description="Helical" evidence="9">
    <location>
        <begin position="542"/>
        <end position="559"/>
    </location>
</feature>
<reference evidence="12 13" key="1">
    <citation type="submission" date="2025-05" db="UniProtKB">
        <authorList>
            <consortium name="RefSeq"/>
        </authorList>
    </citation>
    <scope>IDENTIFICATION</scope>
</reference>
<evidence type="ECO:0000313" key="14">
    <source>
        <dbReference type="RefSeq" id="XP_065649413.1"/>
    </source>
</evidence>
<dbReference type="Proteomes" id="UP001652625">
    <property type="component" value="Chromosome 03"/>
</dbReference>
<keyword evidence="11" id="KW-1185">Reference proteome</keyword>
<name>A0ABM4BK26_HYDVU</name>
<dbReference type="Pfam" id="PF00005">
    <property type="entry name" value="ABC_tran"/>
    <property type="match status" value="1"/>
</dbReference>
<dbReference type="CDD" id="cd03213">
    <property type="entry name" value="ABCG_EPDR"/>
    <property type="match status" value="1"/>
</dbReference>
<dbReference type="Pfam" id="PF01061">
    <property type="entry name" value="ABC2_membrane"/>
    <property type="match status" value="1"/>
</dbReference>
<dbReference type="PANTHER" id="PTHR48041">
    <property type="entry name" value="ABC TRANSPORTER G FAMILY MEMBER 28"/>
    <property type="match status" value="1"/>
</dbReference>
<evidence type="ECO:0000256" key="9">
    <source>
        <dbReference type="SAM" id="Phobius"/>
    </source>
</evidence>
<dbReference type="SUPFAM" id="SSF52540">
    <property type="entry name" value="P-loop containing nucleoside triphosphate hydrolases"/>
    <property type="match status" value="1"/>
</dbReference>
<evidence type="ECO:0000256" key="8">
    <source>
        <dbReference type="ARBA" id="ARBA00023136"/>
    </source>
</evidence>
<evidence type="ECO:0000256" key="3">
    <source>
        <dbReference type="ARBA" id="ARBA00022448"/>
    </source>
</evidence>
<dbReference type="RefSeq" id="XP_065649413.1">
    <property type="nucleotide sequence ID" value="XM_065793341.1"/>
</dbReference>
<sequence length="659" mass="74632">MNRNIDDQPIYHKFQDEESLKTSMSINSMKLLNAGISSQEHFHMIFKDLNVTLNGKNILHNVSGEILPGEVLAIMGPSGAGKSTLLNLLVGRKTKGIFLNNGSIEINGKSASKLLRRKIGYVMQEDIFFGHLTVRQSLEFIGKIRLPEDMKWSQKKALVDIVIENLGLSKCENTEMGGGLFARGCSGGEKKRCSIGVELISNPACIVMDEPTTGLDSSSALSLINTLKVLAKQQNRAICMTIHQPSSQVFHMFDKLLLLCNGKVAFYGKTSEVLLFFESIGMPSHLNWNPADFLMEQLSTDKDLQNKVVQSFENYKRENLKKDEKSYSKPEVEDHPDSYINFVAEINEDTDHNKKTIDGNKDLKNLDQSLSSKKWPSGFCTQVTALCQRSFIEAKSEIWDKLSFIQVIFVAIIAGLVWFNTPYSEASISDRQGVIFFALMYIFMRQMMHSIMTFPAEKKVIAKERSSGMYRLSAYFTAKNIVDLPIMLIPQVILYTTIYWSAGLNRSPVFLLGIFTVILTTALSQSVGLVIGGSIKDFKKTLVVAVIFNLSNLLLGGFYNKRLPPWLIWSKYISTYTYIYNIFLRIEFEYAKEEFKCSAISEFRECRNNNRTHITGPELMAYLKPIDLDIMQSVFVIVGLSIVLRMLFYFVLKYLNKAK</sequence>